<keyword evidence="1" id="KW-0812">Transmembrane</keyword>
<dbReference type="KEGG" id="pyr:P186_0400"/>
<feature type="transmembrane region" description="Helical" evidence="1">
    <location>
        <begin position="24"/>
        <end position="42"/>
    </location>
</feature>
<keyword evidence="3" id="KW-1185">Reference proteome</keyword>
<organism evidence="2 3">
    <name type="scientific">Pyrobaculum ferrireducens</name>
    <dbReference type="NCBI Taxonomy" id="1104324"/>
    <lineage>
        <taxon>Archaea</taxon>
        <taxon>Thermoproteota</taxon>
        <taxon>Thermoprotei</taxon>
        <taxon>Thermoproteales</taxon>
        <taxon>Thermoproteaceae</taxon>
        <taxon>Pyrobaculum</taxon>
    </lineage>
</organism>
<sequence>MTNKLIGYCPAIYIYKFAWHGMRWAEVTTIVVLAVSAIAMAISNSFDDVVLVAVDRIPEHIYVVINGTPVPLIKVHILEFKDAVWAEGSFDPRRPVNLTVPVFSGPFLAIPKKAERVHINKGKRAVLVVGDRKIEILYSDNPEKDGLPSASATIILSGREISPDVYEVNKTVIRVLRGRWQSPPEVSVAATASSYSRYIFRIHSPPVSTRGSFSVRFTYATDFNTAAKTYSYTTQTYAYVGRGVTAINVAVRGAPASSVRLTLHYSDIPTQTLPSQTYVMTATSYVTTNFGYIYTFQIPTQLRSKYLFISVDVFTGPWDVTILFEPTVTLEYERPCPFDPTWGNIVFDYVSALVEDNFYSTYFYKTRRILFIGKIPQGASVDFTSLYIGDLELYNCAGRTSQTVRIYIGGYLAGTLYMTLTSNSGLCQTFKSSATTFSAQGGFTLFKFNSSLVPIVLEFDPPLTPLSGSSYYPYIKMGTLKLSGYKWAEIWLHNSSTWVYGKYMFRRGFLLFNITGDERFVNIWRNGVFTSNQQPHAKPR</sequence>
<keyword evidence="1" id="KW-1133">Transmembrane helix</keyword>
<evidence type="ECO:0000313" key="2">
    <source>
        <dbReference type="EMBL" id="AET31854.1"/>
    </source>
</evidence>
<accession>G7VGE3</accession>
<dbReference type="Proteomes" id="UP000005867">
    <property type="component" value="Chromosome"/>
</dbReference>
<evidence type="ECO:0000313" key="3">
    <source>
        <dbReference type="Proteomes" id="UP000005867"/>
    </source>
</evidence>
<name>G7VGE3_9CREN</name>
<dbReference type="HOGENOM" id="CLU_504013_0_0_2"/>
<dbReference type="AlphaFoldDB" id="G7VGE3"/>
<keyword evidence="1" id="KW-0472">Membrane</keyword>
<dbReference type="STRING" id="1104324.P186_0400"/>
<dbReference type="BioCyc" id="PSP1104324:GJSN-389-MONOMER"/>
<evidence type="ECO:0000256" key="1">
    <source>
        <dbReference type="SAM" id="Phobius"/>
    </source>
</evidence>
<dbReference type="EMBL" id="CP003098">
    <property type="protein sequence ID" value="AET31854.1"/>
    <property type="molecule type" value="Genomic_DNA"/>
</dbReference>
<proteinExistence type="predicted"/>
<dbReference type="eggNOG" id="arCOG09761">
    <property type="taxonomic scope" value="Archaea"/>
</dbReference>
<gene>
    <name evidence="2" type="ORF">P186_0400</name>
</gene>
<reference evidence="2 3" key="1">
    <citation type="journal article" date="2012" name="J. Bacteriol.">
        <title>Complete genome sequence of strain 1860, a crenarchaeon of the genus pyrobaculum able to grow with various electron acceptors.</title>
        <authorList>
            <person name="Mardanov A.V."/>
            <person name="Gumerov V.M."/>
            <person name="Slobodkina G.B."/>
            <person name="Beletsky A.V."/>
            <person name="Bonch-Osmolovskaya E.A."/>
            <person name="Ravin N.V."/>
            <person name="Skryabin K.G."/>
        </authorList>
    </citation>
    <scope>NUCLEOTIDE SEQUENCE [LARGE SCALE GENOMIC DNA]</scope>
    <source>
        <strain evidence="2 3">1860</strain>
    </source>
</reference>
<protein>
    <submittedName>
        <fullName evidence="2">Uncharacterized protein</fullName>
    </submittedName>
</protein>